<dbReference type="PROSITE" id="PS51257">
    <property type="entry name" value="PROKAR_LIPOPROTEIN"/>
    <property type="match status" value="1"/>
</dbReference>
<feature type="compositionally biased region" description="Low complexity" evidence="1">
    <location>
        <begin position="25"/>
        <end position="46"/>
    </location>
</feature>
<dbReference type="PANTHER" id="PTHR43649">
    <property type="entry name" value="ARABINOSE-BINDING PROTEIN-RELATED"/>
    <property type="match status" value="1"/>
</dbReference>
<name>A0A6N7QZT8_9BACI</name>
<accession>A0A6N7QZT8</accession>
<reference evidence="2 3" key="1">
    <citation type="submission" date="2019-10" db="EMBL/GenBank/DDBJ databases">
        <title>Gracilibacillus salitolerans sp. nov., a moderate halophile isolated from a saline soil in northwest China.</title>
        <authorList>
            <person name="Gan L."/>
        </authorList>
    </citation>
    <scope>NUCLEOTIDE SEQUENCE [LARGE SCALE GENOMIC DNA]</scope>
    <source>
        <strain evidence="2 3">TP2-8</strain>
    </source>
</reference>
<dbReference type="Gene3D" id="3.40.190.10">
    <property type="entry name" value="Periplasmic binding protein-like II"/>
    <property type="match status" value="2"/>
</dbReference>
<protein>
    <submittedName>
        <fullName evidence="2">Extracellular solute-binding protein</fullName>
    </submittedName>
</protein>
<dbReference type="EMBL" id="WJEE01000037">
    <property type="protein sequence ID" value="MRI67663.1"/>
    <property type="molecule type" value="Genomic_DNA"/>
</dbReference>
<dbReference type="SUPFAM" id="SSF53850">
    <property type="entry name" value="Periplasmic binding protein-like II"/>
    <property type="match status" value="1"/>
</dbReference>
<evidence type="ECO:0000313" key="2">
    <source>
        <dbReference type="EMBL" id="MRI67663.1"/>
    </source>
</evidence>
<dbReference type="InterPro" id="IPR006059">
    <property type="entry name" value="SBP"/>
</dbReference>
<dbReference type="InterPro" id="IPR050490">
    <property type="entry name" value="Bact_solute-bd_prot1"/>
</dbReference>
<evidence type="ECO:0000256" key="1">
    <source>
        <dbReference type="SAM" id="MobiDB-lite"/>
    </source>
</evidence>
<evidence type="ECO:0000313" key="3">
    <source>
        <dbReference type="Proteomes" id="UP000435187"/>
    </source>
</evidence>
<dbReference type="RefSeq" id="WP_153836225.1">
    <property type="nucleotide sequence ID" value="NZ_JBHUMW010000035.1"/>
</dbReference>
<dbReference type="PANTHER" id="PTHR43649:SF30">
    <property type="entry name" value="ABC TRANSPORTER SUBSTRATE-BINDING PROTEIN"/>
    <property type="match status" value="1"/>
</dbReference>
<gene>
    <name evidence="2" type="ORF">GH885_15185</name>
</gene>
<organism evidence="2 3">
    <name type="scientific">Gracilibacillus thailandensis</name>
    <dbReference type="NCBI Taxonomy" id="563735"/>
    <lineage>
        <taxon>Bacteria</taxon>
        <taxon>Bacillati</taxon>
        <taxon>Bacillota</taxon>
        <taxon>Bacilli</taxon>
        <taxon>Bacillales</taxon>
        <taxon>Bacillaceae</taxon>
        <taxon>Gracilibacillus</taxon>
    </lineage>
</organism>
<proteinExistence type="predicted"/>
<dbReference type="CDD" id="cd13585">
    <property type="entry name" value="PBP2_TMBP_like"/>
    <property type="match status" value="1"/>
</dbReference>
<feature type="region of interest" description="Disordered" evidence="1">
    <location>
        <begin position="25"/>
        <end position="50"/>
    </location>
</feature>
<keyword evidence="3" id="KW-1185">Reference proteome</keyword>
<dbReference type="Proteomes" id="UP000435187">
    <property type="component" value="Unassembled WGS sequence"/>
</dbReference>
<sequence>MRNKMRFLNVLLLAIIFTIIVGCSSDSSSSENRTNNSSNGNTSGENNKGESGEVVELSFWDMSWGPSEYITAAEEIVDQFNREHPDINVTYQSTPWANWYQTFTTAIASGTAPDISTGAGFQAFQFYGQDAILPIDDVIEEWEAEGKLDDFYPGTIEAMQYDGHYLALPWGLDTRVYWYRKDLFEDAGVEVPTNWEEFREAANQLTDGDGQYGLAIEGGANNGVHTLFTLIFNNGGGIFTEDGHVELVNNELNQEAIQFLADLQADGSINPASPGMGQDDALNSFGQGNAALYLGTPGTRGEFPEITDEVGILPALESPNGNKGTVMWVNNIMLYKQTEHPEEAKTFLKWWSENQLPLWTEGNSNQLPARVSFSEEPYFQEDQDYKFVYDEYIPNAFTTSTYFNGSFPELNEIEGDGVLQSLAQQILSGKDVMSSMEEAEGGLQEIMGE</sequence>
<dbReference type="Pfam" id="PF01547">
    <property type="entry name" value="SBP_bac_1"/>
    <property type="match status" value="1"/>
</dbReference>
<dbReference type="AlphaFoldDB" id="A0A6N7QZT8"/>
<comment type="caution">
    <text evidence="2">The sequence shown here is derived from an EMBL/GenBank/DDBJ whole genome shotgun (WGS) entry which is preliminary data.</text>
</comment>